<dbReference type="AlphaFoldDB" id="A0A6J4NCU3"/>
<dbReference type="PIRSF" id="PIRSF002756">
    <property type="entry name" value="PstS"/>
    <property type="match status" value="1"/>
</dbReference>
<comment type="similarity">
    <text evidence="2">Belongs to the PstS family.</text>
</comment>
<dbReference type="InterPro" id="IPR050962">
    <property type="entry name" value="Phosphate-bind_PstS"/>
</dbReference>
<dbReference type="GO" id="GO:0042301">
    <property type="term" value="F:phosphate ion binding"/>
    <property type="evidence" value="ECO:0007669"/>
    <property type="project" value="InterPro"/>
</dbReference>
<name>A0A6J4NCU3_9BACT</name>
<evidence type="ECO:0000256" key="1">
    <source>
        <dbReference type="ARBA" id="ARBA00002841"/>
    </source>
</evidence>
<dbReference type="PANTHER" id="PTHR42996">
    <property type="entry name" value="PHOSPHATE-BINDING PROTEIN PSTS"/>
    <property type="match status" value="1"/>
</dbReference>
<keyword evidence="5" id="KW-0813">Transport</keyword>
<dbReference type="PROSITE" id="PS51257">
    <property type="entry name" value="PROKAR_LIPOPROTEIN"/>
    <property type="match status" value="1"/>
</dbReference>
<sequence>MKRAIGTIAAFAAFALAACGGGDASPAAMKQKQQSSAAGGTVTLTGAGASFPRPIYDRWFADYAAANPVRVNYQAIGSGGGIRQVTEGTVDFGASDAPMSQEELAKAPGTVHVPTVLGAVTIAYNLPGLAQPLRLDGASLAGIFGGTIKKWNDPAIAALNPGVQLPATDVIPVHRTDGSGTTFIFTEYLAAVSPQWKQGVGVGKTVNWPAGLGGKGNEGVTGQVKQTPGAVGYVELAYAREGNLPTAAVRNAAGQFVQPYVEATTAAAANLQLGANGDLRASLVNLPGAETYPIVAWTYLLVPPQMQDCTKARALAALVRWSLTEGAATARQLHYAPLPDAVRGPALAAMD</sequence>
<feature type="non-terminal residue" evidence="9">
    <location>
        <position position="351"/>
    </location>
</feature>
<evidence type="ECO:0000313" key="9">
    <source>
        <dbReference type="EMBL" id="CAA9382375.1"/>
    </source>
</evidence>
<protein>
    <recommendedName>
        <fullName evidence="4">Phosphate-binding protein PstS</fullName>
    </recommendedName>
</protein>
<dbReference type="EMBL" id="CADCTV010001146">
    <property type="protein sequence ID" value="CAA9382375.1"/>
    <property type="molecule type" value="Genomic_DNA"/>
</dbReference>
<feature type="domain" description="PBP" evidence="8">
    <location>
        <begin position="36"/>
        <end position="323"/>
    </location>
</feature>
<dbReference type="InterPro" id="IPR005673">
    <property type="entry name" value="ABC_phos-bd_PstS"/>
</dbReference>
<accession>A0A6J4NCU3</accession>
<dbReference type="Pfam" id="PF12849">
    <property type="entry name" value="PBP_like_2"/>
    <property type="match status" value="1"/>
</dbReference>
<proteinExistence type="inferred from homology"/>
<evidence type="ECO:0000256" key="3">
    <source>
        <dbReference type="ARBA" id="ARBA00011529"/>
    </source>
</evidence>
<keyword evidence="6" id="KW-0592">Phosphate transport</keyword>
<gene>
    <name evidence="9" type="ORF">AVDCRST_MAG89-5486</name>
</gene>
<dbReference type="PANTHER" id="PTHR42996:SF1">
    <property type="entry name" value="PHOSPHATE-BINDING PROTEIN PSTS"/>
    <property type="match status" value="1"/>
</dbReference>
<organism evidence="9">
    <name type="scientific">uncultured Gemmatimonadota bacterium</name>
    <dbReference type="NCBI Taxonomy" id="203437"/>
    <lineage>
        <taxon>Bacteria</taxon>
        <taxon>Pseudomonadati</taxon>
        <taxon>Gemmatimonadota</taxon>
        <taxon>environmental samples</taxon>
    </lineage>
</organism>
<evidence type="ECO:0000256" key="7">
    <source>
        <dbReference type="SAM" id="SignalP"/>
    </source>
</evidence>
<evidence type="ECO:0000256" key="4">
    <source>
        <dbReference type="ARBA" id="ARBA00021889"/>
    </source>
</evidence>
<evidence type="ECO:0000256" key="5">
    <source>
        <dbReference type="ARBA" id="ARBA00022448"/>
    </source>
</evidence>
<dbReference type="GO" id="GO:0035435">
    <property type="term" value="P:phosphate ion transmembrane transport"/>
    <property type="evidence" value="ECO:0007669"/>
    <property type="project" value="InterPro"/>
</dbReference>
<evidence type="ECO:0000256" key="6">
    <source>
        <dbReference type="ARBA" id="ARBA00022592"/>
    </source>
</evidence>
<dbReference type="InterPro" id="IPR024370">
    <property type="entry name" value="PBP_domain"/>
</dbReference>
<evidence type="ECO:0000256" key="2">
    <source>
        <dbReference type="ARBA" id="ARBA00008725"/>
    </source>
</evidence>
<reference evidence="9" key="1">
    <citation type="submission" date="2020-02" db="EMBL/GenBank/DDBJ databases">
        <authorList>
            <person name="Meier V. D."/>
        </authorList>
    </citation>
    <scope>NUCLEOTIDE SEQUENCE</scope>
    <source>
        <strain evidence="9">AVDCRST_MAG89</strain>
    </source>
</reference>
<dbReference type="SUPFAM" id="SSF53850">
    <property type="entry name" value="Periplasmic binding protein-like II"/>
    <property type="match status" value="1"/>
</dbReference>
<feature type="chain" id="PRO_5026784515" description="Phosphate-binding protein PstS" evidence="7">
    <location>
        <begin position="18"/>
        <end position="351"/>
    </location>
</feature>
<dbReference type="Gene3D" id="3.40.190.10">
    <property type="entry name" value="Periplasmic binding protein-like II"/>
    <property type="match status" value="2"/>
</dbReference>
<dbReference type="NCBIfam" id="TIGR00975">
    <property type="entry name" value="3a0107s03"/>
    <property type="match status" value="1"/>
</dbReference>
<evidence type="ECO:0000259" key="8">
    <source>
        <dbReference type="Pfam" id="PF12849"/>
    </source>
</evidence>
<comment type="function">
    <text evidence="1">Part of the ABC transporter complex PstSACB involved in phosphate import.</text>
</comment>
<feature type="signal peptide" evidence="7">
    <location>
        <begin position="1"/>
        <end position="17"/>
    </location>
</feature>
<dbReference type="CDD" id="cd13565">
    <property type="entry name" value="PBP2_PstS"/>
    <property type="match status" value="1"/>
</dbReference>
<keyword evidence="7" id="KW-0732">Signal</keyword>
<dbReference type="GO" id="GO:0043190">
    <property type="term" value="C:ATP-binding cassette (ABC) transporter complex"/>
    <property type="evidence" value="ECO:0007669"/>
    <property type="project" value="InterPro"/>
</dbReference>
<comment type="subunit">
    <text evidence="3">The complex is composed of two ATP-binding proteins (PstB), two transmembrane proteins (PstC and PstA) and a solute-binding protein (PstS).</text>
</comment>